<feature type="domain" description="Transposase IS4-like" evidence="1">
    <location>
        <begin position="5"/>
        <end position="103"/>
    </location>
</feature>
<dbReference type="EMBL" id="LS483372">
    <property type="protein sequence ID" value="SQF89480.1"/>
    <property type="molecule type" value="Genomic_DNA"/>
</dbReference>
<evidence type="ECO:0000259" key="1">
    <source>
        <dbReference type="Pfam" id="PF01609"/>
    </source>
</evidence>
<gene>
    <name evidence="2" type="ORF">NCTC10038_00862</name>
</gene>
<dbReference type="GO" id="GO:0006313">
    <property type="term" value="P:DNA transposition"/>
    <property type="evidence" value="ECO:0007669"/>
    <property type="project" value="InterPro"/>
</dbReference>
<dbReference type="PANTHER" id="PTHR35604:SF2">
    <property type="entry name" value="TRANSPOSASE INSH FOR INSERTION SEQUENCE ELEMENT IS5A-RELATED"/>
    <property type="match status" value="1"/>
</dbReference>
<dbReference type="GO" id="GO:0003677">
    <property type="term" value="F:DNA binding"/>
    <property type="evidence" value="ECO:0007669"/>
    <property type="project" value="InterPro"/>
</dbReference>
<name>A0A8B4I356_PSEFL</name>
<reference evidence="2 3" key="1">
    <citation type="submission" date="2018-06" db="EMBL/GenBank/DDBJ databases">
        <authorList>
            <consortium name="Pathogen Informatics"/>
            <person name="Doyle S."/>
        </authorList>
    </citation>
    <scope>NUCLEOTIDE SEQUENCE [LARGE SCALE GENOMIC DNA]</scope>
    <source>
        <strain evidence="2 3">NCTC10038</strain>
    </source>
</reference>
<proteinExistence type="predicted"/>
<dbReference type="GO" id="GO:0004803">
    <property type="term" value="F:transposase activity"/>
    <property type="evidence" value="ECO:0007669"/>
    <property type="project" value="InterPro"/>
</dbReference>
<dbReference type="AlphaFoldDB" id="A0A8B4I356"/>
<dbReference type="Proteomes" id="UP000248640">
    <property type="component" value="Chromosome 1"/>
</dbReference>
<dbReference type="PANTHER" id="PTHR35604">
    <property type="entry name" value="TRANSPOSASE INSH FOR INSERTION SEQUENCE ELEMENT IS5A-RELATED"/>
    <property type="match status" value="1"/>
</dbReference>
<accession>A0A8B4I356</accession>
<organism evidence="2 3">
    <name type="scientific">Pseudomonas fluorescens</name>
    <dbReference type="NCBI Taxonomy" id="294"/>
    <lineage>
        <taxon>Bacteria</taxon>
        <taxon>Pseudomonadati</taxon>
        <taxon>Pseudomonadota</taxon>
        <taxon>Gammaproteobacteria</taxon>
        <taxon>Pseudomonadales</taxon>
        <taxon>Pseudomonadaceae</taxon>
        <taxon>Pseudomonas</taxon>
    </lineage>
</organism>
<protein>
    <submittedName>
        <fullName evidence="2">ISPssy, transposase</fullName>
    </submittedName>
</protein>
<dbReference type="Pfam" id="PF01609">
    <property type="entry name" value="DDE_Tnp_1"/>
    <property type="match status" value="1"/>
</dbReference>
<sequence>MLHGEETHVCGDADYTGVEKRPEHEGQEMIWSICARPSSRRKYGEKSAIGRALRKIEYAKSQTRAKVEHPFRVIKRQFGYTKVLFRGLVKNTVQLVKLFAQSNLWMVRKRLMGMGEVRL</sequence>
<evidence type="ECO:0000313" key="3">
    <source>
        <dbReference type="Proteomes" id="UP000248640"/>
    </source>
</evidence>
<dbReference type="InterPro" id="IPR002559">
    <property type="entry name" value="Transposase_11"/>
</dbReference>
<evidence type="ECO:0000313" key="2">
    <source>
        <dbReference type="EMBL" id="SQF89480.1"/>
    </source>
</evidence>